<sequence>MVCENRFMTRDILAEEQLKVELIRVLSKYFLKNIEDLVRKQVGAFFPIEKIENIVLGKRLGRRKELQLMSVTVIDALQNREFNIDLAFKFLLDSESAAKEGDGAIWLGDILKNNLKVLTPQLLYFSQDNSLLKIP</sequence>
<comment type="caution">
    <text evidence="1">The sequence shown here is derived from an EMBL/GenBank/DDBJ whole genome shotgun (WGS) entry which is preliminary data.</text>
</comment>
<dbReference type="AlphaFoldDB" id="X1CSW9"/>
<dbReference type="EMBL" id="BART01033829">
    <property type="protein sequence ID" value="GAH11536.1"/>
    <property type="molecule type" value="Genomic_DNA"/>
</dbReference>
<protein>
    <submittedName>
        <fullName evidence="1">Uncharacterized protein</fullName>
    </submittedName>
</protein>
<proteinExistence type="predicted"/>
<organism evidence="1">
    <name type="scientific">marine sediment metagenome</name>
    <dbReference type="NCBI Taxonomy" id="412755"/>
    <lineage>
        <taxon>unclassified sequences</taxon>
        <taxon>metagenomes</taxon>
        <taxon>ecological metagenomes</taxon>
    </lineage>
</organism>
<accession>X1CSW9</accession>
<gene>
    <name evidence="1" type="ORF">S01H4_57996</name>
</gene>
<evidence type="ECO:0000313" key="1">
    <source>
        <dbReference type="EMBL" id="GAH11536.1"/>
    </source>
</evidence>
<reference evidence="1" key="1">
    <citation type="journal article" date="2014" name="Front. Microbiol.">
        <title>High frequency of phylogenetically diverse reductive dehalogenase-homologous genes in deep subseafloor sedimentary metagenomes.</title>
        <authorList>
            <person name="Kawai M."/>
            <person name="Futagami T."/>
            <person name="Toyoda A."/>
            <person name="Takaki Y."/>
            <person name="Nishi S."/>
            <person name="Hori S."/>
            <person name="Arai W."/>
            <person name="Tsubouchi T."/>
            <person name="Morono Y."/>
            <person name="Uchiyama I."/>
            <person name="Ito T."/>
            <person name="Fujiyama A."/>
            <person name="Inagaki F."/>
            <person name="Takami H."/>
        </authorList>
    </citation>
    <scope>NUCLEOTIDE SEQUENCE</scope>
    <source>
        <strain evidence="1">Expedition CK06-06</strain>
    </source>
</reference>
<name>X1CSW9_9ZZZZ</name>